<gene>
    <name evidence="2" type="ORF">SAMN04488000_103256</name>
</gene>
<reference evidence="3" key="1">
    <citation type="submission" date="2016-10" db="EMBL/GenBank/DDBJ databases">
        <authorList>
            <person name="Varghese N."/>
            <person name="Submissions S."/>
        </authorList>
    </citation>
    <scope>NUCLEOTIDE SEQUENCE [LARGE SCALE GENOMIC DNA]</scope>
    <source>
        <strain evidence="3">DSM 44437</strain>
    </source>
</reference>
<evidence type="ECO:0000313" key="3">
    <source>
        <dbReference type="Proteomes" id="UP000199503"/>
    </source>
</evidence>
<name>A0A1H9GSS1_9PSEU</name>
<organism evidence="2 3">
    <name type="scientific">Lentzea albida</name>
    <dbReference type="NCBI Taxonomy" id="65499"/>
    <lineage>
        <taxon>Bacteria</taxon>
        <taxon>Bacillati</taxon>
        <taxon>Actinomycetota</taxon>
        <taxon>Actinomycetes</taxon>
        <taxon>Pseudonocardiales</taxon>
        <taxon>Pseudonocardiaceae</taxon>
        <taxon>Lentzea</taxon>
    </lineage>
</organism>
<sequence>MFDFQRGFALFLASTAIAGLATVATAGAAHAACPTDQFGKFVGGYGNVVTNASGRVIYRSTMTLSANGVVFETTGSASARGNWVIDRRTCYPLITSRDTRTGSISNYYVLEVEWEDSTQSRAEVMEGTVRASVGGVPMTRNVTSTRG</sequence>
<dbReference type="STRING" id="65499.SAMN04488000_103256"/>
<protein>
    <submittedName>
        <fullName evidence="2">Uncharacterized protein</fullName>
    </submittedName>
</protein>
<feature type="signal peptide" evidence="1">
    <location>
        <begin position="1"/>
        <end position="31"/>
    </location>
</feature>
<proteinExistence type="predicted"/>
<keyword evidence="3" id="KW-1185">Reference proteome</keyword>
<dbReference type="RefSeq" id="WP_089913327.1">
    <property type="nucleotide sequence ID" value="NZ_FOFV01000003.1"/>
</dbReference>
<dbReference type="EMBL" id="FOFV01000003">
    <property type="protein sequence ID" value="SEQ53038.1"/>
    <property type="molecule type" value="Genomic_DNA"/>
</dbReference>
<dbReference type="AlphaFoldDB" id="A0A1H9GSS1"/>
<accession>A0A1H9GSS1</accession>
<evidence type="ECO:0000313" key="2">
    <source>
        <dbReference type="EMBL" id="SEQ53038.1"/>
    </source>
</evidence>
<evidence type="ECO:0000256" key="1">
    <source>
        <dbReference type="SAM" id="SignalP"/>
    </source>
</evidence>
<feature type="chain" id="PRO_5011531526" evidence="1">
    <location>
        <begin position="32"/>
        <end position="147"/>
    </location>
</feature>
<dbReference type="Proteomes" id="UP000199503">
    <property type="component" value="Unassembled WGS sequence"/>
</dbReference>
<keyword evidence="1" id="KW-0732">Signal</keyword>